<dbReference type="GO" id="GO:0005829">
    <property type="term" value="C:cytosol"/>
    <property type="evidence" value="ECO:0007669"/>
    <property type="project" value="TreeGrafter"/>
</dbReference>
<feature type="binding site" evidence="11">
    <location>
        <position position="409"/>
    </location>
    <ligand>
        <name>Mg(2+)</name>
        <dbReference type="ChEBI" id="CHEBI:18420"/>
        <label>1</label>
    </ligand>
</feature>
<dbReference type="HAMAP" id="MF_00252">
    <property type="entry name" value="Lys_tRNA_synth_class2"/>
    <property type="match status" value="1"/>
</dbReference>
<feature type="binding site" evidence="11">
    <location>
        <position position="402"/>
    </location>
    <ligand>
        <name>Mg(2+)</name>
        <dbReference type="ChEBI" id="CHEBI:18420"/>
        <label>1</label>
    </ligand>
</feature>
<dbReference type="PANTHER" id="PTHR42918:SF15">
    <property type="entry name" value="LYSINE--TRNA LIGASE, CHLOROPLASTIC_MITOCHONDRIAL"/>
    <property type="match status" value="1"/>
</dbReference>
<feature type="binding site" evidence="11">
    <location>
        <position position="409"/>
    </location>
    <ligand>
        <name>Mg(2+)</name>
        <dbReference type="ChEBI" id="CHEBI:18420"/>
        <label>2</label>
    </ligand>
</feature>
<dbReference type="Gene3D" id="3.30.930.10">
    <property type="entry name" value="Bira Bifunctional Protein, Domain 2"/>
    <property type="match status" value="1"/>
</dbReference>
<dbReference type="GO" id="GO:0005524">
    <property type="term" value="F:ATP binding"/>
    <property type="evidence" value="ECO:0007669"/>
    <property type="project" value="UniProtKB-UniRule"/>
</dbReference>
<protein>
    <recommendedName>
        <fullName evidence="11">Lysine--tRNA ligase</fullName>
        <ecNumber evidence="11">6.1.1.6</ecNumber>
    </recommendedName>
    <alternativeName>
        <fullName evidence="11">Lysyl-tRNA synthetase</fullName>
        <shortName evidence="11">LysRS</shortName>
    </alternativeName>
</protein>
<dbReference type="InterPro" id="IPR004364">
    <property type="entry name" value="Aa-tRNA-synt_II"/>
</dbReference>
<feature type="domain" description="Aminoacyl-transfer RNA synthetases class-II family profile" evidence="13">
    <location>
        <begin position="175"/>
        <end position="486"/>
    </location>
</feature>
<dbReference type="SUPFAM" id="SSF55681">
    <property type="entry name" value="Class II aaRS and biotin synthetases"/>
    <property type="match status" value="1"/>
</dbReference>
<evidence type="ECO:0000259" key="13">
    <source>
        <dbReference type="PROSITE" id="PS50862"/>
    </source>
</evidence>
<evidence type="ECO:0000256" key="1">
    <source>
        <dbReference type="ARBA" id="ARBA00004496"/>
    </source>
</evidence>
<dbReference type="InterPro" id="IPR004365">
    <property type="entry name" value="NA-bd_OB_tRNA"/>
</dbReference>
<dbReference type="Pfam" id="PF01336">
    <property type="entry name" value="tRNA_anti-codon"/>
    <property type="match status" value="1"/>
</dbReference>
<dbReference type="GO" id="GO:0006430">
    <property type="term" value="P:lysyl-tRNA aminoacylation"/>
    <property type="evidence" value="ECO:0007669"/>
    <property type="project" value="UniProtKB-UniRule"/>
</dbReference>
<comment type="similarity">
    <text evidence="11">Belongs to the class-II aminoacyl-tRNA synthetase family.</text>
</comment>
<keyword evidence="9 11" id="KW-0030">Aminoacyl-tRNA synthetase</keyword>
<dbReference type="EC" id="6.1.1.6" evidence="11"/>
<evidence type="ECO:0000313" key="14">
    <source>
        <dbReference type="EMBL" id="ASD29782.1"/>
    </source>
</evidence>
<dbReference type="InterPro" id="IPR002313">
    <property type="entry name" value="Lys-tRNA-ligase_II"/>
</dbReference>
<comment type="catalytic activity">
    <reaction evidence="10 11 12">
        <text>tRNA(Lys) + L-lysine + ATP = L-lysyl-tRNA(Lys) + AMP + diphosphate</text>
        <dbReference type="Rhea" id="RHEA:20792"/>
        <dbReference type="Rhea" id="RHEA-COMP:9696"/>
        <dbReference type="Rhea" id="RHEA-COMP:9697"/>
        <dbReference type="ChEBI" id="CHEBI:30616"/>
        <dbReference type="ChEBI" id="CHEBI:32551"/>
        <dbReference type="ChEBI" id="CHEBI:33019"/>
        <dbReference type="ChEBI" id="CHEBI:78442"/>
        <dbReference type="ChEBI" id="CHEBI:78529"/>
        <dbReference type="ChEBI" id="CHEBI:456215"/>
        <dbReference type="EC" id="6.1.1.6"/>
    </reaction>
</comment>
<comment type="subcellular location">
    <subcellularLocation>
        <location evidence="1 11">Cytoplasm</location>
    </subcellularLocation>
</comment>
<evidence type="ECO:0000256" key="5">
    <source>
        <dbReference type="ARBA" id="ARBA00022723"/>
    </source>
</evidence>
<dbReference type="SUPFAM" id="SSF50249">
    <property type="entry name" value="Nucleic acid-binding proteins"/>
    <property type="match status" value="1"/>
</dbReference>
<dbReference type="GO" id="GO:0000287">
    <property type="term" value="F:magnesium ion binding"/>
    <property type="evidence" value="ECO:0007669"/>
    <property type="project" value="UniProtKB-UniRule"/>
</dbReference>
<keyword evidence="11 12" id="KW-0460">Magnesium</keyword>
<evidence type="ECO:0000256" key="6">
    <source>
        <dbReference type="ARBA" id="ARBA00022741"/>
    </source>
</evidence>
<dbReference type="Proteomes" id="UP000197054">
    <property type="component" value="Chromosome"/>
</dbReference>
<dbReference type="Gene3D" id="2.40.50.140">
    <property type="entry name" value="Nucleic acid-binding proteins"/>
    <property type="match status" value="1"/>
</dbReference>
<evidence type="ECO:0000256" key="10">
    <source>
        <dbReference type="ARBA" id="ARBA00048573"/>
    </source>
</evidence>
<keyword evidence="7 11" id="KW-0067">ATP-binding</keyword>
<dbReference type="Pfam" id="PF00152">
    <property type="entry name" value="tRNA-synt_2"/>
    <property type="match status" value="1"/>
</dbReference>
<proteinExistence type="inferred from homology"/>
<dbReference type="NCBIfam" id="NF001756">
    <property type="entry name" value="PRK00484.1"/>
    <property type="match status" value="1"/>
</dbReference>
<keyword evidence="6 11" id="KW-0547">Nucleotide-binding</keyword>
<dbReference type="PROSITE" id="PS50862">
    <property type="entry name" value="AA_TRNA_LIGASE_II"/>
    <property type="match status" value="1"/>
</dbReference>
<keyword evidence="3 11" id="KW-0963">Cytoplasm</keyword>
<evidence type="ECO:0000256" key="8">
    <source>
        <dbReference type="ARBA" id="ARBA00022917"/>
    </source>
</evidence>
<evidence type="ECO:0000256" key="12">
    <source>
        <dbReference type="RuleBase" id="RU000336"/>
    </source>
</evidence>
<dbReference type="NCBIfam" id="TIGR00499">
    <property type="entry name" value="lysS_bact"/>
    <property type="match status" value="1"/>
</dbReference>
<dbReference type="GO" id="GO:0004824">
    <property type="term" value="F:lysine-tRNA ligase activity"/>
    <property type="evidence" value="ECO:0007669"/>
    <property type="project" value="UniProtKB-UniRule"/>
</dbReference>
<dbReference type="InterPro" id="IPR045864">
    <property type="entry name" value="aa-tRNA-synth_II/BPL/LPL"/>
</dbReference>
<dbReference type="EMBL" id="CP021991">
    <property type="protein sequence ID" value="ASD29782.1"/>
    <property type="molecule type" value="Genomic_DNA"/>
</dbReference>
<accession>A0AAC9T0G6</accession>
<dbReference type="PRINTS" id="PR00982">
    <property type="entry name" value="TRNASYNTHLYS"/>
</dbReference>
<keyword evidence="8 11" id="KW-0648">Protein biosynthesis</keyword>
<evidence type="ECO:0000256" key="9">
    <source>
        <dbReference type="ARBA" id="ARBA00023146"/>
    </source>
</evidence>
<keyword evidence="4 11" id="KW-0436">Ligase</keyword>
<gene>
    <name evidence="11 14" type="primary">lysS</name>
    <name evidence="14" type="ORF">CEG42_00805</name>
</gene>
<dbReference type="CDD" id="cd00775">
    <property type="entry name" value="LysRS_core"/>
    <property type="match status" value="1"/>
</dbReference>
<dbReference type="RefSeq" id="WP_006689293.1">
    <property type="nucleotide sequence ID" value="NZ_CAMQQM010000001.1"/>
</dbReference>
<organism evidence="14 15">
    <name type="scientific">Ureaplasma parvum</name>
    <name type="common">Ureaplasma urealyticum biotype 1</name>
    <dbReference type="NCBI Taxonomy" id="134821"/>
    <lineage>
        <taxon>Bacteria</taxon>
        <taxon>Bacillati</taxon>
        <taxon>Mycoplasmatota</taxon>
        <taxon>Mycoplasmoidales</taxon>
        <taxon>Mycoplasmoidaceae</taxon>
        <taxon>Ureaplasma</taxon>
    </lineage>
</organism>
<sequence length="493" mass="57273">MERKFSDQELIRRTHLQELKNQNKNPFLITKVDRSMFLKDFAEKYKNFSKEELHNMDLEKLTLAGRLIGIRQTFGIIQDFSAKLQIYINKKNVAPEVFSTFKSLDIGDIIELEGVAMKTNSDEITLNVTNIRLVAKSLKVLPEKYHGLVDEEIKARQRYLDLIVNDEAKNTFIKRSLIIREMRNWLDNKGFFEVETPVLQDILSGAAARPFITHHNTLNKEYYLRIATEIALKKCIIGGFEKVYEIGRIFRNEGMDSTHNPEFTSVELYIAYVDLWYIMQLTEDLIRHIATKLNLLNPTFRGFSIDLNKPFKKAHMVDLINEYVGVNFFEVKSDEQAIELAKKHHVKLLDHQKNFGHIVNAFFETFVEEKLVEPTFVYGHPLQVSPLTKKNQSDPRFVDRFELFICQKEFANAYSEINDPIDQYERFIAQLEEAKLGNDEASELDMEFIEALEYGMPPTGGLGIGVDRLVMLLTSNDSIRNVLLFPHMKDKTK</sequence>
<dbReference type="InterPro" id="IPR012340">
    <property type="entry name" value="NA-bd_OB-fold"/>
</dbReference>
<evidence type="ECO:0000256" key="11">
    <source>
        <dbReference type="HAMAP-Rule" id="MF_00252"/>
    </source>
</evidence>
<dbReference type="InterPro" id="IPR044136">
    <property type="entry name" value="Lys-tRNA-ligase_II_N"/>
</dbReference>
<comment type="subunit">
    <text evidence="2 11">Homodimer.</text>
</comment>
<evidence type="ECO:0000256" key="3">
    <source>
        <dbReference type="ARBA" id="ARBA00022490"/>
    </source>
</evidence>
<dbReference type="InterPro" id="IPR006195">
    <property type="entry name" value="aa-tRNA-synth_II"/>
</dbReference>
<evidence type="ECO:0000256" key="7">
    <source>
        <dbReference type="ARBA" id="ARBA00022840"/>
    </source>
</evidence>
<evidence type="ECO:0000313" key="15">
    <source>
        <dbReference type="Proteomes" id="UP000197054"/>
    </source>
</evidence>
<keyword evidence="5 11" id="KW-0479">Metal-binding</keyword>
<reference evidence="14 15" key="1">
    <citation type="submission" date="2017-06" db="EMBL/GenBank/DDBJ databases">
        <title>Genome Sequencing and Comparative Genomics Analysis of Five Ureaplasma Urealyticums with Different Drug Resistance.</title>
        <authorList>
            <person name="Ma L."/>
            <person name="Jia T."/>
        </authorList>
    </citation>
    <scope>NUCLEOTIDE SEQUENCE [LARGE SCALE GENOMIC DNA]</scope>
    <source>
        <strain evidence="15">hebnu uu3</strain>
    </source>
</reference>
<name>A0AAC9T0G6_UREPR</name>
<evidence type="ECO:0000256" key="4">
    <source>
        <dbReference type="ARBA" id="ARBA00022598"/>
    </source>
</evidence>
<comment type="cofactor">
    <cofactor evidence="11 12">
        <name>Mg(2+)</name>
        <dbReference type="ChEBI" id="CHEBI:18420"/>
    </cofactor>
    <text evidence="11 12">Binds 3 Mg(2+) ions per subunit.</text>
</comment>
<dbReference type="GO" id="GO:0000049">
    <property type="term" value="F:tRNA binding"/>
    <property type="evidence" value="ECO:0007669"/>
    <property type="project" value="TreeGrafter"/>
</dbReference>
<dbReference type="CDD" id="cd04322">
    <property type="entry name" value="LysRS_N"/>
    <property type="match status" value="1"/>
</dbReference>
<evidence type="ECO:0000256" key="2">
    <source>
        <dbReference type="ARBA" id="ARBA00011738"/>
    </source>
</evidence>
<dbReference type="InterPro" id="IPR018149">
    <property type="entry name" value="Lys-tRNA-synth_II_C"/>
</dbReference>
<dbReference type="PANTHER" id="PTHR42918">
    <property type="entry name" value="LYSYL-TRNA SYNTHETASE"/>
    <property type="match status" value="1"/>
</dbReference>
<dbReference type="AlphaFoldDB" id="A0AAC9T0G6"/>